<feature type="compositionally biased region" description="Gly residues" evidence="1">
    <location>
        <begin position="463"/>
        <end position="479"/>
    </location>
</feature>
<gene>
    <name evidence="5" type="ORF">BASA50_000412</name>
</gene>
<dbReference type="CDD" id="cd10919">
    <property type="entry name" value="CE4_CDA_like"/>
    <property type="match status" value="1"/>
</dbReference>
<dbReference type="PANTHER" id="PTHR45985">
    <property type="match status" value="1"/>
</dbReference>
<feature type="signal peptide" evidence="3">
    <location>
        <begin position="1"/>
        <end position="15"/>
    </location>
</feature>
<dbReference type="Pfam" id="PF01522">
    <property type="entry name" value="Polysacc_deac_1"/>
    <property type="match status" value="1"/>
</dbReference>
<evidence type="ECO:0000313" key="5">
    <source>
        <dbReference type="EMBL" id="KAH6586457.1"/>
    </source>
</evidence>
<comment type="caution">
    <text evidence="5">The sequence shown here is derived from an EMBL/GenBank/DDBJ whole genome shotgun (WGS) entry which is preliminary data.</text>
</comment>
<name>A0ABQ8EUS5_9FUNG</name>
<feature type="transmembrane region" description="Helical" evidence="2">
    <location>
        <begin position="485"/>
        <end position="505"/>
    </location>
</feature>
<evidence type="ECO:0000256" key="1">
    <source>
        <dbReference type="SAM" id="MobiDB-lite"/>
    </source>
</evidence>
<dbReference type="EMBL" id="JAFCIX010000573">
    <property type="protein sequence ID" value="KAH6586457.1"/>
    <property type="molecule type" value="Genomic_DNA"/>
</dbReference>
<accession>A0ABQ8EUS5</accession>
<keyword evidence="6" id="KW-1185">Reference proteome</keyword>
<feature type="region of interest" description="Disordered" evidence="1">
    <location>
        <begin position="452"/>
        <end position="479"/>
    </location>
</feature>
<keyword evidence="2" id="KW-0812">Transmembrane</keyword>
<keyword evidence="3" id="KW-0732">Signal</keyword>
<evidence type="ECO:0000259" key="4">
    <source>
        <dbReference type="Pfam" id="PF01522"/>
    </source>
</evidence>
<keyword evidence="2" id="KW-0472">Membrane</keyword>
<dbReference type="SUPFAM" id="SSF88713">
    <property type="entry name" value="Glycoside hydrolase/deacetylase"/>
    <property type="match status" value="1"/>
</dbReference>
<evidence type="ECO:0000256" key="3">
    <source>
        <dbReference type="SAM" id="SignalP"/>
    </source>
</evidence>
<dbReference type="Gene3D" id="3.20.20.370">
    <property type="entry name" value="Glycoside hydrolase/deacetylase"/>
    <property type="match status" value="1"/>
</dbReference>
<dbReference type="PANTHER" id="PTHR45985:SF3">
    <property type="entry name" value="CHITIN DEACETYLASE-LIKE 4"/>
    <property type="match status" value="1"/>
</dbReference>
<reference evidence="5 6" key="1">
    <citation type="submission" date="2021-02" db="EMBL/GenBank/DDBJ databases">
        <title>Variation within the Batrachochytrium salamandrivorans European outbreak.</title>
        <authorList>
            <person name="Kelly M."/>
            <person name="Pasmans F."/>
            <person name="Shea T.P."/>
            <person name="Munoz J.F."/>
            <person name="Carranza S."/>
            <person name="Cuomo C.A."/>
            <person name="Martel A."/>
        </authorList>
    </citation>
    <scope>NUCLEOTIDE SEQUENCE [LARGE SCALE GENOMIC DNA]</scope>
    <source>
        <strain evidence="5 6">AMFP18/2</strain>
    </source>
</reference>
<proteinExistence type="predicted"/>
<dbReference type="Proteomes" id="UP001648503">
    <property type="component" value="Unassembled WGS sequence"/>
</dbReference>
<dbReference type="InterPro" id="IPR011330">
    <property type="entry name" value="Glyco_hydro/deAcase_b/a-brl"/>
</dbReference>
<feature type="domain" description="NodB homology" evidence="4">
    <location>
        <begin position="76"/>
        <end position="199"/>
    </location>
</feature>
<feature type="compositionally biased region" description="Polar residues" evidence="1">
    <location>
        <begin position="452"/>
        <end position="461"/>
    </location>
</feature>
<keyword evidence="2" id="KW-1133">Transmembrane helix</keyword>
<protein>
    <recommendedName>
        <fullName evidence="4">NodB homology domain-containing protein</fullName>
    </recommendedName>
</protein>
<dbReference type="InterPro" id="IPR052740">
    <property type="entry name" value="CE4"/>
</dbReference>
<sequence length="507" mass="53359">MWHVSTASVATLVTAATLFSTIGTGFGPMMVAHAQEGQGSAGTGTASNPFAGYSCDASVCKPPSCRCASPGTPVANPPQFVVVTYDDAVQAAVWPQANALIANRKNPNGCPGLATWFAQVYYSDPLLLTQWYAAGNEIADHTVTHTPPFAGSYAEIEGMRAWATRLAGIPRGKIQGVRFPFLNYTADALSMIQKMGFTYDSSMSAQDSDSFWPYTLDNGPVNDCSGIIDLCSKGFKAPGLWEVPLYGISGPDGFHLMDPFNDYSITAPIALSTIQSDYQSTFDRRYAGNRAPFGIYTHPVWIGPANPPAIPDGTQKLAMLQSVLNYVMSKPDTWMVTTAQLVAYMKNPVSAAELGAQPYMQCTPNPAPPTNICNGKSVVGADVCNLSNGTFSSCYGCPSSYPDLNNPSPPHLGSKCPVPDTCDTLWWDPAGCKCLCTVPACAWNDTSRAINLDPNSLNPQNTGHGGPGSTGSTAGGKTGSGASSLPTAVFATVVIGSIMAAVSLFTL</sequence>
<dbReference type="InterPro" id="IPR002509">
    <property type="entry name" value="NODB_dom"/>
</dbReference>
<feature type="chain" id="PRO_5045985543" description="NodB homology domain-containing protein" evidence="3">
    <location>
        <begin position="16"/>
        <end position="507"/>
    </location>
</feature>
<organism evidence="5 6">
    <name type="scientific">Batrachochytrium salamandrivorans</name>
    <dbReference type="NCBI Taxonomy" id="1357716"/>
    <lineage>
        <taxon>Eukaryota</taxon>
        <taxon>Fungi</taxon>
        <taxon>Fungi incertae sedis</taxon>
        <taxon>Chytridiomycota</taxon>
        <taxon>Chytridiomycota incertae sedis</taxon>
        <taxon>Chytridiomycetes</taxon>
        <taxon>Rhizophydiales</taxon>
        <taxon>Rhizophydiales incertae sedis</taxon>
        <taxon>Batrachochytrium</taxon>
    </lineage>
</organism>
<evidence type="ECO:0000313" key="6">
    <source>
        <dbReference type="Proteomes" id="UP001648503"/>
    </source>
</evidence>
<evidence type="ECO:0000256" key="2">
    <source>
        <dbReference type="SAM" id="Phobius"/>
    </source>
</evidence>